<sequence length="206" mass="23325">MSTHWDSIAGLLPYRTEVAADDCIDLTVDDYIRPNAQRRYTFGDGFCGAGGVFMGAKGTGFRVKWGFDFDPAAIDSYRRNFYKTRCEAIAAHEFVTVLADDFKVDVLHLSPPCQPFSPIHVREGRNDEMNEATFLAVGDIVKNFKPRMVTLEETFGLTSKVDKMPWFTNMIAMFTKLGFSVRWKVFSLADFGLPGARKRLFVFGSW</sequence>
<evidence type="ECO:0000256" key="1">
    <source>
        <dbReference type="ARBA" id="ARBA00011975"/>
    </source>
</evidence>
<dbReference type="EC" id="2.1.1.37" evidence="1"/>
<evidence type="ECO:0000256" key="2">
    <source>
        <dbReference type="ARBA" id="ARBA00022603"/>
    </source>
</evidence>
<dbReference type="PROSITE" id="PS51679">
    <property type="entry name" value="SAM_MT_C5"/>
    <property type="match status" value="1"/>
</dbReference>
<dbReference type="InterPro" id="IPR050390">
    <property type="entry name" value="C5-Methyltransferase"/>
</dbReference>
<dbReference type="EMBL" id="JBEFKJ010000033">
    <property type="protein sequence ID" value="KAL2038236.1"/>
    <property type="molecule type" value="Genomic_DNA"/>
</dbReference>
<accession>A0ABR3ZZR6</accession>
<protein>
    <recommendedName>
        <fullName evidence="1">DNA (cytosine-5-)-methyltransferase</fullName>
        <ecNumber evidence="1">2.1.1.37</ecNumber>
    </recommendedName>
</protein>
<dbReference type="Pfam" id="PF00145">
    <property type="entry name" value="DNA_methylase"/>
    <property type="match status" value="1"/>
</dbReference>
<keyword evidence="4 5" id="KW-0949">S-adenosyl-L-methionine</keyword>
<dbReference type="SUPFAM" id="SSF53335">
    <property type="entry name" value="S-adenosyl-L-methionine-dependent methyltransferases"/>
    <property type="match status" value="1"/>
</dbReference>
<dbReference type="PRINTS" id="PR00105">
    <property type="entry name" value="C5METTRFRASE"/>
</dbReference>
<proteinExistence type="inferred from homology"/>
<evidence type="ECO:0000256" key="4">
    <source>
        <dbReference type="ARBA" id="ARBA00022691"/>
    </source>
</evidence>
<name>A0ABR3ZZR6_9LECA</name>
<dbReference type="PANTHER" id="PTHR10629">
    <property type="entry name" value="CYTOSINE-SPECIFIC METHYLTRANSFERASE"/>
    <property type="match status" value="1"/>
</dbReference>
<keyword evidence="7" id="KW-1185">Reference proteome</keyword>
<gene>
    <name evidence="6" type="ORF">N7G274_008885</name>
</gene>
<evidence type="ECO:0000256" key="3">
    <source>
        <dbReference type="ARBA" id="ARBA00022679"/>
    </source>
</evidence>
<dbReference type="PANTHER" id="PTHR10629:SF52">
    <property type="entry name" value="DNA (CYTOSINE-5)-METHYLTRANSFERASE 1"/>
    <property type="match status" value="1"/>
</dbReference>
<dbReference type="Proteomes" id="UP001590950">
    <property type="component" value="Unassembled WGS sequence"/>
</dbReference>
<keyword evidence="2 5" id="KW-0489">Methyltransferase</keyword>
<reference evidence="6 7" key="1">
    <citation type="submission" date="2024-09" db="EMBL/GenBank/DDBJ databases">
        <title>Rethinking Asexuality: The Enigmatic Case of Functional Sexual Genes in Lepraria (Stereocaulaceae).</title>
        <authorList>
            <person name="Doellman M."/>
            <person name="Sun Y."/>
            <person name="Barcenas-Pena A."/>
            <person name="Lumbsch H.T."/>
            <person name="Grewe F."/>
        </authorList>
    </citation>
    <scope>NUCLEOTIDE SEQUENCE [LARGE SCALE GENOMIC DNA]</scope>
    <source>
        <strain evidence="6 7">Mercado 3170</strain>
    </source>
</reference>
<organism evidence="6 7">
    <name type="scientific">Stereocaulon virgatum</name>
    <dbReference type="NCBI Taxonomy" id="373712"/>
    <lineage>
        <taxon>Eukaryota</taxon>
        <taxon>Fungi</taxon>
        <taxon>Dikarya</taxon>
        <taxon>Ascomycota</taxon>
        <taxon>Pezizomycotina</taxon>
        <taxon>Lecanoromycetes</taxon>
        <taxon>OSLEUM clade</taxon>
        <taxon>Lecanoromycetidae</taxon>
        <taxon>Lecanorales</taxon>
        <taxon>Lecanorineae</taxon>
        <taxon>Stereocaulaceae</taxon>
        <taxon>Stereocaulon</taxon>
    </lineage>
</organism>
<evidence type="ECO:0000313" key="6">
    <source>
        <dbReference type="EMBL" id="KAL2038236.1"/>
    </source>
</evidence>
<feature type="active site" evidence="5">
    <location>
        <position position="113"/>
    </location>
</feature>
<dbReference type="InterPro" id="IPR001525">
    <property type="entry name" value="C5_MeTfrase"/>
</dbReference>
<dbReference type="InterPro" id="IPR018117">
    <property type="entry name" value="C5_DNA_meth_AS"/>
</dbReference>
<evidence type="ECO:0000256" key="5">
    <source>
        <dbReference type="PROSITE-ProRule" id="PRU01016"/>
    </source>
</evidence>
<comment type="caution">
    <text evidence="6">The sequence shown here is derived from an EMBL/GenBank/DDBJ whole genome shotgun (WGS) entry which is preliminary data.</text>
</comment>
<evidence type="ECO:0000313" key="7">
    <source>
        <dbReference type="Proteomes" id="UP001590950"/>
    </source>
</evidence>
<dbReference type="InterPro" id="IPR029063">
    <property type="entry name" value="SAM-dependent_MTases_sf"/>
</dbReference>
<comment type="similarity">
    <text evidence="5">Belongs to the class I-like SAM-binding methyltransferase superfamily. C5-methyltransferase family.</text>
</comment>
<dbReference type="Gene3D" id="3.40.50.150">
    <property type="entry name" value="Vaccinia Virus protein VP39"/>
    <property type="match status" value="1"/>
</dbReference>
<dbReference type="PROSITE" id="PS00094">
    <property type="entry name" value="C5_MTASE_1"/>
    <property type="match status" value="1"/>
</dbReference>
<keyword evidence="3 5" id="KW-0808">Transferase</keyword>